<name>A0A6N6MZA5_9BACT</name>
<dbReference type="PANTHER" id="PTHR35936">
    <property type="entry name" value="MEMBRANE-BOUND LYTIC MUREIN TRANSGLYCOSYLASE F"/>
    <property type="match status" value="1"/>
</dbReference>
<evidence type="ECO:0000256" key="5">
    <source>
        <dbReference type="SAM" id="SignalP"/>
    </source>
</evidence>
<keyword evidence="8" id="KW-1185">Reference proteome</keyword>
<comment type="caution">
    <text evidence="7">The sequence shown here is derived from an EMBL/GenBank/DDBJ whole genome shotgun (WGS) entry which is preliminary data.</text>
</comment>
<dbReference type="OrthoDB" id="9768183at2"/>
<dbReference type="Gene3D" id="3.40.190.10">
    <property type="entry name" value="Periplasmic binding protein-like II"/>
    <property type="match status" value="2"/>
</dbReference>
<evidence type="ECO:0000256" key="2">
    <source>
        <dbReference type="ARBA" id="ARBA00010333"/>
    </source>
</evidence>
<feature type="chain" id="PRO_5027022228" evidence="5">
    <location>
        <begin position="21"/>
        <end position="254"/>
    </location>
</feature>
<dbReference type="AlphaFoldDB" id="A0A6N6MZA5"/>
<comment type="similarity">
    <text evidence="2 4">Belongs to the bacterial solute-binding protein 3 family.</text>
</comment>
<reference evidence="7 8" key="1">
    <citation type="journal article" date="2017" name="Int. J. Syst. Evol. Microbiol.">
        <title>Desulfovibrio senegalensis sp. nov., a mesophilic sulfate reducer isolated from marine sediment.</title>
        <authorList>
            <person name="Thioye A."/>
            <person name="Gam Z.B.A."/>
            <person name="Mbengue M."/>
            <person name="Cayol J.L."/>
            <person name="Joseph-Bartoli M."/>
            <person name="Toure-Kane C."/>
            <person name="Labat M."/>
        </authorList>
    </citation>
    <scope>NUCLEOTIDE SEQUENCE [LARGE SCALE GENOMIC DNA]</scope>
    <source>
        <strain evidence="7 8">DSM 101509</strain>
    </source>
</reference>
<evidence type="ECO:0000256" key="1">
    <source>
        <dbReference type="ARBA" id="ARBA00004196"/>
    </source>
</evidence>
<protein>
    <submittedName>
        <fullName evidence="7">Amino acid ABC transporter substrate-binding protein</fullName>
    </submittedName>
</protein>
<dbReference type="EMBL" id="WAIE01000006">
    <property type="protein sequence ID" value="KAB1440877.1"/>
    <property type="molecule type" value="Genomic_DNA"/>
</dbReference>
<sequence length="254" mass="28321">MKRLLLIVLTLLLGTGSALASEQLRVLSDRDFAPYSMIQNGKPSGIDVEVFAEACKRAGVDYSLQLVEWEDLVKRLHTGQCHAAFSLFRTPEREKDVLFVDRAVMHYSDYGLFTRVGSGLAFDSWDDLRGKRIGSIGGFAMSDGFQQAAKNGIFTSRAYVDEASCVGGLLKGEIDGFVGQLDTTHYQLNRMGMTNTVVYLPKLVRSRRPAYIGFSRAALSERLEGVAARLGKALQSMYRDGTYNSIARRYLFRF</sequence>
<organism evidence="7 8">
    <name type="scientific">Pseudodesulfovibrio senegalensis</name>
    <dbReference type="NCBI Taxonomy" id="1721087"/>
    <lineage>
        <taxon>Bacteria</taxon>
        <taxon>Pseudomonadati</taxon>
        <taxon>Thermodesulfobacteriota</taxon>
        <taxon>Desulfovibrionia</taxon>
        <taxon>Desulfovibrionales</taxon>
        <taxon>Desulfovibrionaceae</taxon>
    </lineage>
</organism>
<dbReference type="SMART" id="SM00062">
    <property type="entry name" value="PBPb"/>
    <property type="match status" value="1"/>
</dbReference>
<dbReference type="Proteomes" id="UP000438699">
    <property type="component" value="Unassembled WGS sequence"/>
</dbReference>
<dbReference type="RefSeq" id="WP_151151621.1">
    <property type="nucleotide sequence ID" value="NZ_WAIE01000006.1"/>
</dbReference>
<evidence type="ECO:0000313" key="8">
    <source>
        <dbReference type="Proteomes" id="UP000438699"/>
    </source>
</evidence>
<comment type="subcellular location">
    <subcellularLocation>
        <location evidence="1">Cell envelope</location>
    </subcellularLocation>
</comment>
<evidence type="ECO:0000259" key="6">
    <source>
        <dbReference type="SMART" id="SM00062"/>
    </source>
</evidence>
<dbReference type="InterPro" id="IPR001638">
    <property type="entry name" value="Solute-binding_3/MltF_N"/>
</dbReference>
<evidence type="ECO:0000256" key="3">
    <source>
        <dbReference type="ARBA" id="ARBA00022729"/>
    </source>
</evidence>
<dbReference type="InterPro" id="IPR018313">
    <property type="entry name" value="SBP_3_CS"/>
</dbReference>
<gene>
    <name evidence="7" type="ORF">F8A88_13100</name>
</gene>
<dbReference type="SUPFAM" id="SSF53850">
    <property type="entry name" value="Periplasmic binding protein-like II"/>
    <property type="match status" value="1"/>
</dbReference>
<proteinExistence type="inferred from homology"/>
<dbReference type="Pfam" id="PF00497">
    <property type="entry name" value="SBP_bac_3"/>
    <property type="match status" value="1"/>
</dbReference>
<feature type="signal peptide" evidence="5">
    <location>
        <begin position="1"/>
        <end position="20"/>
    </location>
</feature>
<feature type="domain" description="Solute-binding protein family 3/N-terminal" evidence="6">
    <location>
        <begin position="23"/>
        <end position="253"/>
    </location>
</feature>
<dbReference type="PANTHER" id="PTHR35936:SF25">
    <property type="entry name" value="ABC TRANSPORTER SUBSTRATE-BINDING PROTEIN"/>
    <property type="match status" value="1"/>
</dbReference>
<keyword evidence="3 5" id="KW-0732">Signal</keyword>
<dbReference type="GO" id="GO:0030313">
    <property type="term" value="C:cell envelope"/>
    <property type="evidence" value="ECO:0007669"/>
    <property type="project" value="UniProtKB-SubCell"/>
</dbReference>
<dbReference type="PROSITE" id="PS01039">
    <property type="entry name" value="SBP_BACTERIAL_3"/>
    <property type="match status" value="1"/>
</dbReference>
<accession>A0A6N6MZA5</accession>
<evidence type="ECO:0000256" key="4">
    <source>
        <dbReference type="RuleBase" id="RU003744"/>
    </source>
</evidence>
<evidence type="ECO:0000313" key="7">
    <source>
        <dbReference type="EMBL" id="KAB1440877.1"/>
    </source>
</evidence>